<dbReference type="Proteomes" id="UP001251528">
    <property type="component" value="Unassembled WGS sequence"/>
</dbReference>
<protein>
    <submittedName>
        <fullName evidence="1">Uncharacterized protein</fullName>
    </submittedName>
</protein>
<dbReference type="AlphaFoldDB" id="A0AAJ0CGI4"/>
<keyword evidence="2" id="KW-1185">Reference proteome</keyword>
<comment type="caution">
    <text evidence="1">The sequence shown here is derived from an EMBL/GenBank/DDBJ whole genome shotgun (WGS) entry which is preliminary data.</text>
</comment>
<reference evidence="1" key="1">
    <citation type="submission" date="2023-06" db="EMBL/GenBank/DDBJ databases">
        <title>Conoideocrella luteorostrata (Hypocreales: Clavicipitaceae), a potential biocontrol fungus for elongate hemlock scale in United States Christmas tree production areas.</title>
        <authorList>
            <person name="Barrett H."/>
            <person name="Lovett B."/>
            <person name="Macias A.M."/>
            <person name="Stajich J.E."/>
            <person name="Kasson M.T."/>
        </authorList>
    </citation>
    <scope>NUCLEOTIDE SEQUENCE</scope>
    <source>
        <strain evidence="1">ARSEF 14590</strain>
    </source>
</reference>
<accession>A0AAJ0CGI4</accession>
<sequence length="259" mass="29624">MLANALSEEMRTESEYKALESSIGQGIETAEKALPVLQDFLKNINDQKYKHLKEISKGFFSGSSDDKELRKNLGMIKRMNLKLSPSLNLLTHEKGFYCDTERFSPLPDKGSEEVSNAAWNGRIFRGLSKVNRLHNVCYIGLEQAEKLKNDKSLPDPIKASCKTSDVLNKGKDPVRHTAMNGQSMINICTWAVEEASTKWKWMSFDQLVDFVQTEEFEEDAAEKRVKPVWAFEHSFSKTMLHEVGQLGGRTRLLWYTYMD</sequence>
<proteinExistence type="predicted"/>
<evidence type="ECO:0000313" key="2">
    <source>
        <dbReference type="Proteomes" id="UP001251528"/>
    </source>
</evidence>
<name>A0AAJ0CGI4_9HYPO</name>
<organism evidence="1 2">
    <name type="scientific">Conoideocrella luteorostrata</name>
    <dbReference type="NCBI Taxonomy" id="1105319"/>
    <lineage>
        <taxon>Eukaryota</taxon>
        <taxon>Fungi</taxon>
        <taxon>Dikarya</taxon>
        <taxon>Ascomycota</taxon>
        <taxon>Pezizomycotina</taxon>
        <taxon>Sordariomycetes</taxon>
        <taxon>Hypocreomycetidae</taxon>
        <taxon>Hypocreales</taxon>
        <taxon>Clavicipitaceae</taxon>
        <taxon>Conoideocrella</taxon>
    </lineage>
</organism>
<gene>
    <name evidence="1" type="ORF">QQS21_009698</name>
</gene>
<evidence type="ECO:0000313" key="1">
    <source>
        <dbReference type="EMBL" id="KAK2592591.1"/>
    </source>
</evidence>
<dbReference type="EMBL" id="JASWJB010000257">
    <property type="protein sequence ID" value="KAK2592591.1"/>
    <property type="molecule type" value="Genomic_DNA"/>
</dbReference>